<dbReference type="InterPro" id="IPR036291">
    <property type="entry name" value="NAD(P)-bd_dom_sf"/>
</dbReference>
<dbReference type="Gene3D" id="3.90.110.10">
    <property type="entry name" value="Lactate dehydrogenase/glycoside hydrolase, family 4, C-terminal"/>
    <property type="match status" value="1"/>
</dbReference>
<dbReference type="Proteomes" id="UP000731519">
    <property type="component" value="Unassembled WGS sequence"/>
</dbReference>
<dbReference type="PIRSF" id="PIRSF000102">
    <property type="entry name" value="Lac_mal_DH"/>
    <property type="match status" value="1"/>
</dbReference>
<evidence type="ECO:0000256" key="4">
    <source>
        <dbReference type="PIRSR" id="PIRSR000102-3"/>
    </source>
</evidence>
<evidence type="ECO:0000256" key="1">
    <source>
        <dbReference type="ARBA" id="ARBA00023002"/>
    </source>
</evidence>
<dbReference type="PANTHER" id="PTHR43128">
    <property type="entry name" value="L-2-HYDROXYCARBOXYLATE DEHYDROGENASE (NAD(P)(+))"/>
    <property type="match status" value="1"/>
</dbReference>
<dbReference type="SUPFAM" id="SSF51735">
    <property type="entry name" value="NAD(P)-binding Rossmann-fold domains"/>
    <property type="match status" value="1"/>
</dbReference>
<dbReference type="InterPro" id="IPR001236">
    <property type="entry name" value="Lactate/malate_DH_N"/>
</dbReference>
<dbReference type="Gene3D" id="3.40.50.720">
    <property type="entry name" value="NAD(P)-binding Rossmann-like Domain"/>
    <property type="match status" value="1"/>
</dbReference>
<keyword evidence="1 7" id="KW-0560">Oxidoreductase</keyword>
<feature type="binding site" evidence="4">
    <location>
        <position position="97"/>
    </location>
    <ligand>
        <name>NAD(+)</name>
        <dbReference type="ChEBI" id="CHEBI:57540"/>
    </ligand>
</feature>
<dbReference type="Proteomes" id="UP000194318">
    <property type="component" value="Unassembled WGS sequence"/>
</dbReference>
<name>A0A1Y2P3H4_STRFR</name>
<feature type="binding site" evidence="4">
    <location>
        <begin position="8"/>
        <end position="13"/>
    </location>
    <ligand>
        <name>NAD(+)</name>
        <dbReference type="ChEBI" id="CHEBI:57540"/>
    </ligand>
</feature>
<evidence type="ECO:0000259" key="5">
    <source>
        <dbReference type="Pfam" id="PF00056"/>
    </source>
</evidence>
<dbReference type="GO" id="GO:0006089">
    <property type="term" value="P:lactate metabolic process"/>
    <property type="evidence" value="ECO:0007669"/>
    <property type="project" value="TreeGrafter"/>
</dbReference>
<proteinExistence type="predicted"/>
<dbReference type="AlphaFoldDB" id="A0A1Y2P3H4"/>
<feature type="binding site" evidence="4">
    <location>
        <begin position="118"/>
        <end position="120"/>
    </location>
    <ligand>
        <name>NAD(+)</name>
        <dbReference type="ChEBI" id="CHEBI:57540"/>
    </ligand>
</feature>
<dbReference type="PRINTS" id="PR00086">
    <property type="entry name" value="LLDHDRGNASE"/>
</dbReference>
<evidence type="ECO:0000313" key="9">
    <source>
        <dbReference type="Proteomes" id="UP000731519"/>
    </source>
</evidence>
<sequence length="303" mass="31396">MTAVGVIGAGAVGQAVGMLLAASGWCRTVAVASRSGRSAAALVTDLEDMGQAGGSPVRLVTAAPAHMRACDAVVVCPRAAFTNTATRDVRMAGLRANGVLLRRLARQFTAYSGVVLVVTNPVDVMTRLFAEESGCARVLGVGSNTDSARYRAILARRLRVPAAAVHGHVIGEHGDHAVICASTTTVHGRRMPVPVPVTEIREELAARPGRIADGIGRTRCGPAAATVTALAHALGVTDGVVELSAHWRDGVHLGVPLHFTGGRRTECMPTLAPNEASQLAAAESKLRAAYETLQAAEKEKTPA</sequence>
<keyword evidence="2 4" id="KW-0520">NAD</keyword>
<comment type="caution">
    <text evidence="7">The sequence shown here is derived from an EMBL/GenBank/DDBJ whole genome shotgun (WGS) entry which is preliminary data.</text>
</comment>
<evidence type="ECO:0000313" key="6">
    <source>
        <dbReference type="EMBL" id="KAF0648871.1"/>
    </source>
</evidence>
<dbReference type="InterPro" id="IPR001557">
    <property type="entry name" value="L-lactate/malate_DH"/>
</dbReference>
<evidence type="ECO:0000313" key="7">
    <source>
        <dbReference type="EMBL" id="OSY54001.1"/>
    </source>
</evidence>
<feature type="active site" description="Proton acceptor" evidence="3">
    <location>
        <position position="173"/>
    </location>
</feature>
<evidence type="ECO:0000256" key="2">
    <source>
        <dbReference type="ARBA" id="ARBA00023027"/>
    </source>
</evidence>
<evidence type="ECO:0000256" key="3">
    <source>
        <dbReference type="PIRSR" id="PIRSR000102-1"/>
    </source>
</evidence>
<protein>
    <submittedName>
        <fullName evidence="7">L-lactate dehydrogenase 2</fullName>
        <ecNumber evidence="7">1.1.1.27</ecNumber>
    </submittedName>
</protein>
<dbReference type="EC" id="1.1.1.27" evidence="7"/>
<dbReference type="Pfam" id="PF00056">
    <property type="entry name" value="Ldh_1_N"/>
    <property type="match status" value="1"/>
</dbReference>
<organism evidence="7 8">
    <name type="scientific">Streptomyces fradiae ATCC 10745 = DSM 40063</name>
    <dbReference type="NCBI Taxonomy" id="1319510"/>
    <lineage>
        <taxon>Bacteria</taxon>
        <taxon>Bacillati</taxon>
        <taxon>Actinomycetota</taxon>
        <taxon>Actinomycetes</taxon>
        <taxon>Kitasatosporales</taxon>
        <taxon>Streptomycetaceae</taxon>
        <taxon>Streptomyces</taxon>
    </lineage>
</organism>
<evidence type="ECO:0000313" key="8">
    <source>
        <dbReference type="Proteomes" id="UP000194318"/>
    </source>
</evidence>
<accession>A0A1Y2P3H4</accession>
<dbReference type="GeneID" id="91405757"/>
<reference evidence="7 8" key="2">
    <citation type="submission" date="2016-09" db="EMBL/GenBank/DDBJ databases">
        <title>Streptomyces fradiae DSM40063, a candidate organism with high potential of specific P450 cytochromes.</title>
        <authorList>
            <person name="Grumaz C."/>
            <person name="Vainshtein Y."/>
            <person name="Kirstahler P."/>
            <person name="Sohn K."/>
        </authorList>
    </citation>
    <scope>NUCLEOTIDE SEQUENCE [LARGE SCALE GENOMIC DNA]</scope>
    <source>
        <strain evidence="7 8">DSM 40063</strain>
    </source>
</reference>
<gene>
    <name evidence="7" type="primary">ldhB</name>
    <name evidence="7" type="ORF">BG846_00323</name>
    <name evidence="6" type="ORF">K701_16090</name>
</gene>
<feature type="domain" description="Lactate/malate dehydrogenase N-terminal" evidence="5">
    <location>
        <begin position="4"/>
        <end position="135"/>
    </location>
</feature>
<dbReference type="InterPro" id="IPR015955">
    <property type="entry name" value="Lactate_DH/Glyco_Ohase_4_C"/>
</dbReference>
<dbReference type="GO" id="GO:0004459">
    <property type="term" value="F:L-lactate dehydrogenase (NAD+) activity"/>
    <property type="evidence" value="ECO:0007669"/>
    <property type="project" value="UniProtKB-EC"/>
</dbReference>
<keyword evidence="9" id="KW-1185">Reference proteome</keyword>
<dbReference type="RefSeq" id="WP_031132056.1">
    <property type="nucleotide sequence ID" value="NZ_ASYR01000019.1"/>
</dbReference>
<dbReference type="SUPFAM" id="SSF56327">
    <property type="entry name" value="LDH C-terminal domain-like"/>
    <property type="match status" value="1"/>
</dbReference>
<reference evidence="6 9" key="1">
    <citation type="submission" date="2013-05" db="EMBL/GenBank/DDBJ databases">
        <title>Genome Sequence of Streptomyces fradiae.</title>
        <authorList>
            <person name="Kirby R."/>
        </authorList>
    </citation>
    <scope>NUCLEOTIDE SEQUENCE [LARGE SCALE GENOMIC DNA]</scope>
    <source>
        <strain evidence="6 9">ATCC 10745</strain>
    </source>
</reference>
<dbReference type="EMBL" id="MIFZ01000038">
    <property type="protein sequence ID" value="OSY54001.1"/>
    <property type="molecule type" value="Genomic_DNA"/>
</dbReference>
<dbReference type="EMBL" id="ASYR01000019">
    <property type="protein sequence ID" value="KAF0648871.1"/>
    <property type="molecule type" value="Genomic_DNA"/>
</dbReference>
<dbReference type="PANTHER" id="PTHR43128:SF16">
    <property type="entry name" value="L-LACTATE DEHYDROGENASE"/>
    <property type="match status" value="1"/>
</dbReference>